<dbReference type="InterPro" id="IPR008438">
    <property type="entry name" value="MYOZ"/>
</dbReference>
<dbReference type="OrthoDB" id="9887337at2759"/>
<dbReference type="Proteomes" id="UP000515156">
    <property type="component" value="Chromosome 8"/>
</dbReference>
<dbReference type="KEGG" id="muo:115476487"/>
<dbReference type="PANTHER" id="PTHR15941:SF15">
    <property type="entry name" value="MYOZENIN-3"/>
    <property type="match status" value="1"/>
</dbReference>
<dbReference type="InParanoid" id="A0A6P7YZ43"/>
<dbReference type="GeneID" id="115476487"/>
<reference evidence="5" key="1">
    <citation type="submission" date="2025-08" db="UniProtKB">
        <authorList>
            <consortium name="RefSeq"/>
        </authorList>
    </citation>
    <scope>IDENTIFICATION</scope>
</reference>
<dbReference type="PANTHER" id="PTHR15941">
    <property type="entry name" value="MYOZENIN"/>
    <property type="match status" value="1"/>
</dbReference>
<proteinExistence type="inferred from homology"/>
<dbReference type="Pfam" id="PF05556">
    <property type="entry name" value="Calsarcin"/>
    <property type="match status" value="1"/>
</dbReference>
<evidence type="ECO:0000256" key="3">
    <source>
        <dbReference type="SAM" id="MobiDB-lite"/>
    </source>
</evidence>
<evidence type="ECO:0000313" key="5">
    <source>
        <dbReference type="RefSeq" id="XP_030068744.1"/>
    </source>
</evidence>
<dbReference type="GO" id="GO:0051373">
    <property type="term" value="F:FATZ binding"/>
    <property type="evidence" value="ECO:0007669"/>
    <property type="project" value="TreeGrafter"/>
</dbReference>
<dbReference type="CTD" id="91977"/>
<keyword evidence="4" id="KW-1185">Reference proteome</keyword>
<protein>
    <submittedName>
        <fullName evidence="5">Myozenin-3</fullName>
    </submittedName>
</protein>
<dbReference type="GO" id="GO:0030018">
    <property type="term" value="C:Z disc"/>
    <property type="evidence" value="ECO:0007669"/>
    <property type="project" value="InterPro"/>
</dbReference>
<evidence type="ECO:0000256" key="1">
    <source>
        <dbReference type="ARBA" id="ARBA00009126"/>
    </source>
</evidence>
<organism evidence="4 5">
    <name type="scientific">Microcaecilia unicolor</name>
    <dbReference type="NCBI Taxonomy" id="1415580"/>
    <lineage>
        <taxon>Eukaryota</taxon>
        <taxon>Metazoa</taxon>
        <taxon>Chordata</taxon>
        <taxon>Craniata</taxon>
        <taxon>Vertebrata</taxon>
        <taxon>Euteleostomi</taxon>
        <taxon>Amphibia</taxon>
        <taxon>Gymnophiona</taxon>
        <taxon>Siphonopidae</taxon>
        <taxon>Microcaecilia</taxon>
    </lineage>
</organism>
<comment type="similarity">
    <text evidence="1">Belongs to the myozenin family.</text>
</comment>
<dbReference type="GO" id="GO:0003779">
    <property type="term" value="F:actin binding"/>
    <property type="evidence" value="ECO:0007669"/>
    <property type="project" value="TreeGrafter"/>
</dbReference>
<feature type="region of interest" description="Disordered" evidence="3">
    <location>
        <begin position="99"/>
        <end position="126"/>
    </location>
</feature>
<accession>A0A6P7YZ43</accession>
<dbReference type="GO" id="GO:0015629">
    <property type="term" value="C:actin cytoskeleton"/>
    <property type="evidence" value="ECO:0007669"/>
    <property type="project" value="TreeGrafter"/>
</dbReference>
<evidence type="ECO:0000256" key="2">
    <source>
        <dbReference type="ARBA" id="ARBA00022553"/>
    </source>
</evidence>
<keyword evidence="2" id="KW-0597">Phosphoprotein</keyword>
<evidence type="ECO:0000313" key="4">
    <source>
        <dbReference type="Proteomes" id="UP000515156"/>
    </source>
</evidence>
<dbReference type="AlphaFoldDB" id="A0A6P7YZ43"/>
<dbReference type="FunCoup" id="A0A6P7YZ43">
    <property type="interactions" value="36"/>
</dbReference>
<name>A0A6P7YZ43_9AMPH</name>
<dbReference type="GO" id="GO:0031433">
    <property type="term" value="F:telethonin binding"/>
    <property type="evidence" value="ECO:0007669"/>
    <property type="project" value="TreeGrafter"/>
</dbReference>
<sequence length="265" mass="29549">MIPTATSDLTNVQKSGIWTIGGEGTGQDPQLFLGKKVSTPQDLMIEELTLRNNKASRMFLDRQKRVQRFIFEYPSNTAPGGKHLSRSARDAASHNTFRTASAGTSGAEGNVYISPNGKGGGPEEFTKSSKVLQMKDFNPSTIAPGYSGPLRGVPPEKFNVTVIPKAYHSPWNKALNNQENRMVNAHMDVSEFTRQGYLLNRSFNRTPLPFGGLIIGERVINMPAYEQFQDNTDTMSNLEFMCRRPSFNRAPRGWKMRIIPESCDL</sequence>
<dbReference type="RefSeq" id="XP_030068744.1">
    <property type="nucleotide sequence ID" value="XM_030212884.1"/>
</dbReference>
<gene>
    <name evidence="5" type="primary">MYOZ3</name>
</gene>